<keyword evidence="2 4" id="KW-0238">DNA-binding</keyword>
<keyword evidence="1" id="KW-0805">Transcription regulation</keyword>
<dbReference type="InterPro" id="IPR023772">
    <property type="entry name" value="DNA-bd_HTH_TetR-type_CS"/>
</dbReference>
<dbReference type="Pfam" id="PF14246">
    <property type="entry name" value="TetR_C_7"/>
    <property type="match status" value="1"/>
</dbReference>
<dbReference type="SUPFAM" id="SSF48498">
    <property type="entry name" value="Tetracyclin repressor-like, C-terminal domain"/>
    <property type="match status" value="1"/>
</dbReference>
<name>A0A926G8F9_9RHOB</name>
<dbReference type="SUPFAM" id="SSF46689">
    <property type="entry name" value="Homeodomain-like"/>
    <property type="match status" value="1"/>
</dbReference>
<sequence length="217" mass="23834">MTKKQKISQGRKFNQVVEGAKSIFLRDGYAGASVDEIAQAAAVSKATLYSYFPDKKLMFDEAIGSELRRQSKATPISVPPDATAQEAIPAIAQQISGWLVNPATVHLYRIHVAEAGRFADLAADYRRTMRKLLVDELRPQLDRWVKAGQLDIDDTTIAAEQLVRLAGTSVLEIALFGKRDAISEVDVKRSADAAAKVFLRAYRPTGNSSDRRLTAAE</sequence>
<dbReference type="PRINTS" id="PR00455">
    <property type="entry name" value="HTHTETR"/>
</dbReference>
<reference evidence="6" key="1">
    <citation type="submission" date="2020-08" db="EMBL/GenBank/DDBJ databases">
        <title>Paracoccus amoyensis sp. nov., isolated from the surface seawater at coast of Xiamen, Fujian.</title>
        <authorList>
            <person name="Lyu L."/>
        </authorList>
    </citation>
    <scope>NUCLEOTIDE SEQUENCE</scope>
    <source>
        <strain evidence="6">11-3</strain>
    </source>
</reference>
<feature type="domain" description="HTH tetR-type" evidence="5">
    <location>
        <begin position="10"/>
        <end position="70"/>
    </location>
</feature>
<dbReference type="Gene3D" id="1.10.10.60">
    <property type="entry name" value="Homeodomain-like"/>
    <property type="match status" value="1"/>
</dbReference>
<dbReference type="InterPro" id="IPR036271">
    <property type="entry name" value="Tet_transcr_reg_TetR-rel_C_sf"/>
</dbReference>
<dbReference type="AlphaFoldDB" id="A0A926G8F9"/>
<dbReference type="Gene3D" id="1.10.357.10">
    <property type="entry name" value="Tetracycline Repressor, domain 2"/>
    <property type="match status" value="1"/>
</dbReference>
<dbReference type="InterPro" id="IPR050109">
    <property type="entry name" value="HTH-type_TetR-like_transc_reg"/>
</dbReference>
<dbReference type="PROSITE" id="PS01081">
    <property type="entry name" value="HTH_TETR_1"/>
    <property type="match status" value="1"/>
</dbReference>
<proteinExistence type="predicted"/>
<dbReference type="Proteomes" id="UP000608594">
    <property type="component" value="Unassembled WGS sequence"/>
</dbReference>
<gene>
    <name evidence="6" type="ORF">H4P12_14045</name>
</gene>
<accession>A0A926G8F9</accession>
<dbReference type="RefSeq" id="WP_187794297.1">
    <property type="nucleotide sequence ID" value="NZ_JACOQL010000004.1"/>
</dbReference>
<feature type="DNA-binding region" description="H-T-H motif" evidence="4">
    <location>
        <begin position="33"/>
        <end position="52"/>
    </location>
</feature>
<dbReference type="PROSITE" id="PS50977">
    <property type="entry name" value="HTH_TETR_2"/>
    <property type="match status" value="1"/>
</dbReference>
<dbReference type="GO" id="GO:0000976">
    <property type="term" value="F:transcription cis-regulatory region binding"/>
    <property type="evidence" value="ECO:0007669"/>
    <property type="project" value="TreeGrafter"/>
</dbReference>
<evidence type="ECO:0000313" key="6">
    <source>
        <dbReference type="EMBL" id="MBC9247798.1"/>
    </source>
</evidence>
<dbReference type="FunFam" id="1.10.10.60:FF:000141">
    <property type="entry name" value="TetR family transcriptional regulator"/>
    <property type="match status" value="1"/>
</dbReference>
<dbReference type="PANTHER" id="PTHR30055:SF146">
    <property type="entry name" value="HTH-TYPE TRANSCRIPTIONAL DUAL REGULATOR CECR"/>
    <property type="match status" value="1"/>
</dbReference>
<evidence type="ECO:0000256" key="3">
    <source>
        <dbReference type="ARBA" id="ARBA00023163"/>
    </source>
</evidence>
<organism evidence="6 7">
    <name type="scientific">Paracoccus amoyensis</name>
    <dbReference type="NCBI Taxonomy" id="2760093"/>
    <lineage>
        <taxon>Bacteria</taxon>
        <taxon>Pseudomonadati</taxon>
        <taxon>Pseudomonadota</taxon>
        <taxon>Alphaproteobacteria</taxon>
        <taxon>Rhodobacterales</taxon>
        <taxon>Paracoccaceae</taxon>
        <taxon>Paracoccus</taxon>
    </lineage>
</organism>
<evidence type="ECO:0000256" key="2">
    <source>
        <dbReference type="ARBA" id="ARBA00023125"/>
    </source>
</evidence>
<keyword evidence="7" id="KW-1185">Reference proteome</keyword>
<evidence type="ECO:0000259" key="5">
    <source>
        <dbReference type="PROSITE" id="PS50977"/>
    </source>
</evidence>
<evidence type="ECO:0000313" key="7">
    <source>
        <dbReference type="Proteomes" id="UP000608594"/>
    </source>
</evidence>
<dbReference type="Pfam" id="PF00440">
    <property type="entry name" value="TetR_N"/>
    <property type="match status" value="1"/>
</dbReference>
<keyword evidence="3" id="KW-0804">Transcription</keyword>
<evidence type="ECO:0000256" key="1">
    <source>
        <dbReference type="ARBA" id="ARBA00023015"/>
    </source>
</evidence>
<dbReference type="PANTHER" id="PTHR30055">
    <property type="entry name" value="HTH-TYPE TRANSCRIPTIONAL REGULATOR RUTR"/>
    <property type="match status" value="1"/>
</dbReference>
<dbReference type="InterPro" id="IPR001647">
    <property type="entry name" value="HTH_TetR"/>
</dbReference>
<dbReference type="InterPro" id="IPR039536">
    <property type="entry name" value="TetR_C_Proteobacteria"/>
</dbReference>
<dbReference type="EMBL" id="JACOQL010000004">
    <property type="protein sequence ID" value="MBC9247798.1"/>
    <property type="molecule type" value="Genomic_DNA"/>
</dbReference>
<dbReference type="GO" id="GO:0003700">
    <property type="term" value="F:DNA-binding transcription factor activity"/>
    <property type="evidence" value="ECO:0007669"/>
    <property type="project" value="TreeGrafter"/>
</dbReference>
<comment type="caution">
    <text evidence="6">The sequence shown here is derived from an EMBL/GenBank/DDBJ whole genome shotgun (WGS) entry which is preliminary data.</text>
</comment>
<dbReference type="InterPro" id="IPR009057">
    <property type="entry name" value="Homeodomain-like_sf"/>
</dbReference>
<protein>
    <submittedName>
        <fullName evidence="6">TetR/AcrR family transcriptional regulator</fullName>
    </submittedName>
</protein>
<evidence type="ECO:0000256" key="4">
    <source>
        <dbReference type="PROSITE-ProRule" id="PRU00335"/>
    </source>
</evidence>